<dbReference type="RefSeq" id="WP_268042247.1">
    <property type="nucleotide sequence ID" value="NZ_JAPQER010000009.1"/>
</dbReference>
<proteinExistence type="predicted"/>
<organism evidence="2 3">
    <name type="scientific">Clostridium aestuarii</name>
    <dbReference type="NCBI Taxonomy" id="338193"/>
    <lineage>
        <taxon>Bacteria</taxon>
        <taxon>Bacillati</taxon>
        <taxon>Bacillota</taxon>
        <taxon>Clostridia</taxon>
        <taxon>Eubacteriales</taxon>
        <taxon>Clostridiaceae</taxon>
        <taxon>Clostridium</taxon>
    </lineage>
</organism>
<evidence type="ECO:0000313" key="3">
    <source>
        <dbReference type="Proteomes" id="UP001078443"/>
    </source>
</evidence>
<comment type="caution">
    <text evidence="2">The sequence shown here is derived from an EMBL/GenBank/DDBJ whole genome shotgun (WGS) entry which is preliminary data.</text>
</comment>
<evidence type="ECO:0000256" key="1">
    <source>
        <dbReference type="SAM" id="Phobius"/>
    </source>
</evidence>
<feature type="transmembrane region" description="Helical" evidence="1">
    <location>
        <begin position="43"/>
        <end position="67"/>
    </location>
</feature>
<keyword evidence="1" id="KW-1133">Transmembrane helix</keyword>
<name>A0ABT4D378_9CLOT</name>
<keyword evidence="3" id="KW-1185">Reference proteome</keyword>
<accession>A0ABT4D378</accession>
<protein>
    <submittedName>
        <fullName evidence="2">Uncharacterized protein</fullName>
    </submittedName>
</protein>
<evidence type="ECO:0000313" key="2">
    <source>
        <dbReference type="EMBL" id="MCY6485694.1"/>
    </source>
</evidence>
<dbReference type="EMBL" id="JAPQER010000009">
    <property type="protein sequence ID" value="MCY6485694.1"/>
    <property type="molecule type" value="Genomic_DNA"/>
</dbReference>
<keyword evidence="1" id="KW-0812">Transmembrane</keyword>
<feature type="transmembrane region" description="Helical" evidence="1">
    <location>
        <begin position="6"/>
        <end position="31"/>
    </location>
</feature>
<dbReference type="Proteomes" id="UP001078443">
    <property type="component" value="Unassembled WGS sequence"/>
</dbReference>
<sequence>MFNKDMINTILNILFGISISGTIITFLLFLAIKVFKLKKLTKLTSIFCLVFSITWVSNIGLNIYLLLTTPPSGIAAVNKGIVKNITPGTPMLKTDQQLSAKNYKIELNTKDSEMNIFIWDYANEDSDCIQVLVDNKPVSNTIELTHKPKVLKIPTKGKIEIKGLKDGDNGINYAMYLSTTKETYFNSTSINSSNVYTISNKKTSNNK</sequence>
<gene>
    <name evidence="2" type="ORF">OW763_15300</name>
</gene>
<reference evidence="2" key="1">
    <citation type="submission" date="2022-12" db="EMBL/GenBank/DDBJ databases">
        <authorList>
            <person name="Wang J."/>
        </authorList>
    </citation>
    <scope>NUCLEOTIDE SEQUENCE</scope>
    <source>
        <strain evidence="2">HY-45-18</strain>
    </source>
</reference>
<keyword evidence="1" id="KW-0472">Membrane</keyword>